<dbReference type="SUPFAM" id="SSF51658">
    <property type="entry name" value="Xylose isomerase-like"/>
    <property type="match status" value="1"/>
</dbReference>
<organism evidence="2 3">
    <name type="scientific">Thermoanaerobacter thermohydrosulfuricus</name>
    <name type="common">Clostridium thermohydrosulfuricum</name>
    <dbReference type="NCBI Taxonomy" id="1516"/>
    <lineage>
        <taxon>Bacteria</taxon>
        <taxon>Bacillati</taxon>
        <taxon>Bacillota</taxon>
        <taxon>Clostridia</taxon>
        <taxon>Thermoanaerobacterales</taxon>
        <taxon>Thermoanaerobacteraceae</taxon>
        <taxon>Thermoanaerobacter</taxon>
    </lineage>
</organism>
<evidence type="ECO:0000313" key="3">
    <source>
        <dbReference type="Proteomes" id="UP000183404"/>
    </source>
</evidence>
<dbReference type="Proteomes" id="UP000183404">
    <property type="component" value="Unassembled WGS sequence"/>
</dbReference>
<keyword evidence="2" id="KW-0413">Isomerase</keyword>
<protein>
    <submittedName>
        <fullName evidence="2">Sugar phosphate isomerase/epimerase</fullName>
    </submittedName>
</protein>
<dbReference type="InterPro" id="IPR036237">
    <property type="entry name" value="Xyl_isomerase-like_sf"/>
</dbReference>
<dbReference type="GO" id="GO:0016853">
    <property type="term" value="F:isomerase activity"/>
    <property type="evidence" value="ECO:0007669"/>
    <property type="project" value="UniProtKB-KW"/>
</dbReference>
<dbReference type="InterPro" id="IPR013022">
    <property type="entry name" value="Xyl_isomerase-like_TIM-brl"/>
</dbReference>
<name>A0A1G7J8I2_THETY</name>
<dbReference type="InterPro" id="IPR050312">
    <property type="entry name" value="IolE/XylAMocC-like"/>
</dbReference>
<proteinExistence type="predicted"/>
<evidence type="ECO:0000259" key="1">
    <source>
        <dbReference type="Pfam" id="PF01261"/>
    </source>
</evidence>
<feature type="domain" description="Xylose isomerase-like TIM barrel" evidence="1">
    <location>
        <begin position="20"/>
        <end position="297"/>
    </location>
</feature>
<dbReference type="RefSeq" id="WP_004404801.1">
    <property type="nucleotide sequence ID" value="NZ_FNBS01000006.1"/>
</dbReference>
<reference evidence="2 3" key="1">
    <citation type="submission" date="2016-10" db="EMBL/GenBank/DDBJ databases">
        <authorList>
            <person name="de Groot N.N."/>
        </authorList>
    </citation>
    <scope>NUCLEOTIDE SEQUENCE [LARGE SCALE GENOMIC DNA]</scope>
    <source>
        <strain evidence="2 3">DSM 569</strain>
    </source>
</reference>
<dbReference type="AlphaFoldDB" id="A0A1G7J8I2"/>
<accession>A0A1G7J8I2</accession>
<dbReference type="PANTHER" id="PTHR12110:SF21">
    <property type="entry name" value="XYLOSE ISOMERASE-LIKE TIM BARREL DOMAIN-CONTAINING PROTEIN"/>
    <property type="match status" value="1"/>
</dbReference>
<gene>
    <name evidence="2" type="ORF">SAMN04244560_00411</name>
</gene>
<dbReference type="EMBL" id="FNBS01000006">
    <property type="protein sequence ID" value="SDF21195.1"/>
    <property type="molecule type" value="Genomic_DNA"/>
</dbReference>
<dbReference type="Gene3D" id="3.20.20.150">
    <property type="entry name" value="Divalent-metal-dependent TIM barrel enzymes"/>
    <property type="match status" value="1"/>
</dbReference>
<dbReference type="Pfam" id="PF01261">
    <property type="entry name" value="AP_endonuc_2"/>
    <property type="match status" value="1"/>
</dbReference>
<dbReference type="PANTHER" id="PTHR12110">
    <property type="entry name" value="HYDROXYPYRUVATE ISOMERASE"/>
    <property type="match status" value="1"/>
</dbReference>
<sequence>MYLGFLTVCLGNMPLKEKAKWASENGFKSLEIACWPKDNTRDYSASDIDVENLTPEEAEEIKKYFKEYGLTISSLAYYDNNLDRDPEKRKFINNHLKKCIDVAKMLGTDMVGTFVGRNIEKSIKDNFDEFERVFTDIISYAEDKGIKIIIENCPMEGWQVPGLPGTISFTPELWEEMFRRIPSKNFGLNLDPSHLVWQFIDYIDVIPEFKDRIFHVHAKDTEVFEDKFKRYGVFNRQLYTGTHGEFGYWRYRMPGMGNVDWGKFIKALKDNGYDGVISIEHEDPLYEGSEEKVKEGLLLGLKHLSQFVK</sequence>
<evidence type="ECO:0000313" key="2">
    <source>
        <dbReference type="EMBL" id="SDF21195.1"/>
    </source>
</evidence>